<evidence type="ECO:0000256" key="1">
    <source>
        <dbReference type="ARBA" id="ARBA00001974"/>
    </source>
</evidence>
<dbReference type="Pfam" id="PF08031">
    <property type="entry name" value="BBE"/>
    <property type="match status" value="1"/>
</dbReference>
<dbReference type="Gene3D" id="3.40.462.20">
    <property type="match status" value="1"/>
</dbReference>
<dbReference type="EMBL" id="PVTL01000001">
    <property type="protein sequence ID" value="PRY70158.1"/>
    <property type="molecule type" value="Genomic_DNA"/>
</dbReference>
<sequence length="480" mass="51825">MKRMDESPGVAQREQDSKPGIAEHELVALRAQFSGELVLPGADGYTAARGVWNGLIDKKPALIARAAAAADVAVVVRFAQRVQLPLAVRGGGHNVAGNGTVDDGIVLDLGALRDVSVDPVSATVRVAAGALLRDVDQATAPFGLAVPLGVVSATGVGGLTLGGGLGWLTRAYGLTVDNLVSAEIVTAAGNVVWSSHNENPELFWAIRGGGGNFGVVTAFTFQAQRLAPLVFAGNLIYAQPQWRQALRAYEVWTRDIPDELTSILTFMVPPASWDLGDEPRLVIGFVWAGEDITAGERVIASLREVAPPDVEVVEPMPWTQWQSAVDELFPRGARAYWKNLAFDEMDDAVLEVLMRRGAEQNWYGTGFDIHHLGGAFGRVAEKATPFPNRDARFWLNVYGFWPDAADDAARIAFVRGLAADMDAFAAGGQYVNFVGEEAGTDPLALAREAYGPQKLRRLREVKHEFDPDNVFRLNHNIPPR</sequence>
<gene>
    <name evidence="7" type="ORF">B0I08_101286</name>
</gene>
<dbReference type="InterPro" id="IPR006093">
    <property type="entry name" value="Oxy_OxRdtase_FAD_BS"/>
</dbReference>
<dbReference type="Proteomes" id="UP000237983">
    <property type="component" value="Unassembled WGS sequence"/>
</dbReference>
<comment type="caution">
    <text evidence="7">The sequence shown here is derived from an EMBL/GenBank/DDBJ whole genome shotgun (WGS) entry which is preliminary data.</text>
</comment>
<keyword evidence="3" id="KW-0285">Flavoprotein</keyword>
<proteinExistence type="inferred from homology"/>
<keyword evidence="8" id="KW-1185">Reference proteome</keyword>
<dbReference type="InterPro" id="IPR050416">
    <property type="entry name" value="FAD-linked_Oxidoreductase"/>
</dbReference>
<dbReference type="InterPro" id="IPR016166">
    <property type="entry name" value="FAD-bd_PCMH"/>
</dbReference>
<accession>A0A2T0VIV8</accession>
<dbReference type="GO" id="GO:0016491">
    <property type="term" value="F:oxidoreductase activity"/>
    <property type="evidence" value="ECO:0007669"/>
    <property type="project" value="UniProtKB-KW"/>
</dbReference>
<dbReference type="GO" id="GO:0071949">
    <property type="term" value="F:FAD binding"/>
    <property type="evidence" value="ECO:0007669"/>
    <property type="project" value="InterPro"/>
</dbReference>
<dbReference type="PANTHER" id="PTHR42973:SF39">
    <property type="entry name" value="FAD-BINDING PCMH-TYPE DOMAIN-CONTAINING PROTEIN"/>
    <property type="match status" value="1"/>
</dbReference>
<evidence type="ECO:0000313" key="7">
    <source>
        <dbReference type="EMBL" id="PRY70158.1"/>
    </source>
</evidence>
<evidence type="ECO:0000256" key="5">
    <source>
        <dbReference type="ARBA" id="ARBA00023002"/>
    </source>
</evidence>
<keyword evidence="5" id="KW-0560">Oxidoreductase</keyword>
<dbReference type="Gene3D" id="3.30.43.10">
    <property type="entry name" value="Uridine Diphospho-n-acetylenolpyruvylglucosamine Reductase, domain 2"/>
    <property type="match status" value="1"/>
</dbReference>
<protein>
    <submittedName>
        <fullName evidence="7">FAD/FMN-containing dehydrogenase</fullName>
    </submittedName>
</protein>
<keyword evidence="4" id="KW-0274">FAD</keyword>
<evidence type="ECO:0000313" key="8">
    <source>
        <dbReference type="Proteomes" id="UP000237983"/>
    </source>
</evidence>
<dbReference type="Gene3D" id="3.30.465.10">
    <property type="match status" value="1"/>
</dbReference>
<evidence type="ECO:0000256" key="2">
    <source>
        <dbReference type="ARBA" id="ARBA00005466"/>
    </source>
</evidence>
<evidence type="ECO:0000256" key="3">
    <source>
        <dbReference type="ARBA" id="ARBA00022630"/>
    </source>
</evidence>
<comment type="similarity">
    <text evidence="2">Belongs to the oxygen-dependent FAD-linked oxidoreductase family.</text>
</comment>
<organism evidence="7 8">
    <name type="scientific">Glaciihabitans tibetensis</name>
    <dbReference type="NCBI Taxonomy" id="1266600"/>
    <lineage>
        <taxon>Bacteria</taxon>
        <taxon>Bacillati</taxon>
        <taxon>Actinomycetota</taxon>
        <taxon>Actinomycetes</taxon>
        <taxon>Micrococcales</taxon>
        <taxon>Microbacteriaceae</taxon>
        <taxon>Glaciihabitans</taxon>
    </lineage>
</organism>
<dbReference type="InterPro" id="IPR016169">
    <property type="entry name" value="FAD-bd_PCMH_sub2"/>
</dbReference>
<dbReference type="InterPro" id="IPR006094">
    <property type="entry name" value="Oxid_FAD_bind_N"/>
</dbReference>
<name>A0A2T0VIV8_9MICO</name>
<dbReference type="Pfam" id="PF01565">
    <property type="entry name" value="FAD_binding_4"/>
    <property type="match status" value="1"/>
</dbReference>
<reference evidence="7 8" key="1">
    <citation type="submission" date="2018-03" db="EMBL/GenBank/DDBJ databases">
        <title>Genomic Encyclopedia of Type Strains, Phase III (KMG-III): the genomes of soil and plant-associated and newly described type strains.</title>
        <authorList>
            <person name="Whitman W."/>
        </authorList>
    </citation>
    <scope>NUCLEOTIDE SEQUENCE [LARGE SCALE GENOMIC DNA]</scope>
    <source>
        <strain evidence="7 8">CGMCC 1.12484</strain>
    </source>
</reference>
<evidence type="ECO:0000256" key="4">
    <source>
        <dbReference type="ARBA" id="ARBA00022827"/>
    </source>
</evidence>
<dbReference type="InterPro" id="IPR016167">
    <property type="entry name" value="FAD-bd_PCMH_sub1"/>
</dbReference>
<evidence type="ECO:0000259" key="6">
    <source>
        <dbReference type="PROSITE" id="PS51387"/>
    </source>
</evidence>
<dbReference type="PANTHER" id="PTHR42973">
    <property type="entry name" value="BINDING OXIDOREDUCTASE, PUTATIVE (AFU_ORTHOLOGUE AFUA_1G17690)-RELATED"/>
    <property type="match status" value="1"/>
</dbReference>
<dbReference type="PROSITE" id="PS51387">
    <property type="entry name" value="FAD_PCMH"/>
    <property type="match status" value="1"/>
</dbReference>
<dbReference type="AlphaFoldDB" id="A0A2T0VIV8"/>
<dbReference type="InterPro" id="IPR012951">
    <property type="entry name" value="BBE"/>
</dbReference>
<dbReference type="SUPFAM" id="SSF56176">
    <property type="entry name" value="FAD-binding/transporter-associated domain-like"/>
    <property type="match status" value="1"/>
</dbReference>
<feature type="domain" description="FAD-binding PCMH-type" evidence="6">
    <location>
        <begin position="56"/>
        <end position="226"/>
    </location>
</feature>
<dbReference type="PROSITE" id="PS00862">
    <property type="entry name" value="OX2_COVAL_FAD"/>
    <property type="match status" value="1"/>
</dbReference>
<comment type="cofactor">
    <cofactor evidence="1">
        <name>FAD</name>
        <dbReference type="ChEBI" id="CHEBI:57692"/>
    </cofactor>
</comment>
<dbReference type="InterPro" id="IPR036318">
    <property type="entry name" value="FAD-bd_PCMH-like_sf"/>
</dbReference>